<keyword evidence="3" id="KW-1185">Reference proteome</keyword>
<feature type="transmembrane region" description="Helical" evidence="1">
    <location>
        <begin position="69"/>
        <end position="95"/>
    </location>
</feature>
<organism evidence="2 3">
    <name type="scientific">Steinernema carpocapsae</name>
    <name type="common">Entomopathogenic nematode</name>
    <dbReference type="NCBI Taxonomy" id="34508"/>
    <lineage>
        <taxon>Eukaryota</taxon>
        <taxon>Metazoa</taxon>
        <taxon>Ecdysozoa</taxon>
        <taxon>Nematoda</taxon>
        <taxon>Chromadorea</taxon>
        <taxon>Rhabditida</taxon>
        <taxon>Tylenchina</taxon>
        <taxon>Panagrolaimomorpha</taxon>
        <taxon>Strongyloidoidea</taxon>
        <taxon>Steinernematidae</taxon>
        <taxon>Steinernema</taxon>
    </lineage>
</organism>
<evidence type="ECO:0008006" key="4">
    <source>
        <dbReference type="Google" id="ProtNLM"/>
    </source>
</evidence>
<keyword evidence="1" id="KW-0812">Transmembrane</keyword>
<feature type="transmembrane region" description="Helical" evidence="1">
    <location>
        <begin position="28"/>
        <end position="49"/>
    </location>
</feature>
<feature type="transmembrane region" description="Helical" evidence="1">
    <location>
        <begin position="153"/>
        <end position="174"/>
    </location>
</feature>
<accession>A0A4V5ZZ88</accession>
<keyword evidence="1" id="KW-0472">Membrane</keyword>
<reference evidence="2 3" key="2">
    <citation type="journal article" date="2019" name="G3 (Bethesda)">
        <title>Hybrid Assembly of the Genome of the Entomopathogenic Nematode Steinernema carpocapsae Identifies the X-Chromosome.</title>
        <authorList>
            <person name="Serra L."/>
            <person name="Macchietto M."/>
            <person name="Macias-Munoz A."/>
            <person name="McGill C.J."/>
            <person name="Rodriguez I.M."/>
            <person name="Rodriguez B."/>
            <person name="Murad R."/>
            <person name="Mortazavi A."/>
        </authorList>
    </citation>
    <scope>NUCLEOTIDE SEQUENCE [LARGE SCALE GENOMIC DNA]</scope>
    <source>
        <strain evidence="2 3">ALL</strain>
    </source>
</reference>
<dbReference type="AlphaFoldDB" id="A0A4V5ZZ88"/>
<reference evidence="2 3" key="1">
    <citation type="journal article" date="2015" name="Genome Biol.">
        <title>Comparative genomics of Steinernema reveals deeply conserved gene regulatory networks.</title>
        <authorList>
            <person name="Dillman A.R."/>
            <person name="Macchietto M."/>
            <person name="Porter C.F."/>
            <person name="Rogers A."/>
            <person name="Williams B."/>
            <person name="Antoshechkin I."/>
            <person name="Lee M.M."/>
            <person name="Goodwin Z."/>
            <person name="Lu X."/>
            <person name="Lewis E.E."/>
            <person name="Goodrich-Blair H."/>
            <person name="Stock S.P."/>
            <person name="Adams B.J."/>
            <person name="Sternberg P.W."/>
            <person name="Mortazavi A."/>
        </authorList>
    </citation>
    <scope>NUCLEOTIDE SEQUENCE [LARGE SCALE GENOMIC DNA]</scope>
    <source>
        <strain evidence="2 3">ALL</strain>
    </source>
</reference>
<evidence type="ECO:0000313" key="3">
    <source>
        <dbReference type="Proteomes" id="UP000298663"/>
    </source>
</evidence>
<evidence type="ECO:0000256" key="1">
    <source>
        <dbReference type="SAM" id="Phobius"/>
    </source>
</evidence>
<sequence length="205" mass="23619">MADLLLAFDRLLAIMWPLQYIFNIKKKFLVGSLAFQVLLFSFVFLKIVYERIEPLPEDVMLSKHVSPDMSFAITTVNSCLAIVNMPVTAFFMYKLSKFKKSVSSLTYRNGRSTNKANMIVIYQMVLAIIFWIIPTTFNAGVMMLFQVNFSAMIGPYNITLLLAYLMTCSILYRVKLTQRITNMHIHSIQKRQSVSKLAQTWKTSL</sequence>
<dbReference type="SUPFAM" id="SSF81321">
    <property type="entry name" value="Family A G protein-coupled receptor-like"/>
    <property type="match status" value="1"/>
</dbReference>
<protein>
    <recommendedName>
        <fullName evidence="4">G-protein coupled receptors family 1 profile domain-containing protein</fullName>
    </recommendedName>
</protein>
<feature type="transmembrane region" description="Helical" evidence="1">
    <location>
        <begin position="116"/>
        <end position="133"/>
    </location>
</feature>
<comment type="caution">
    <text evidence="2">The sequence shown here is derived from an EMBL/GenBank/DDBJ whole genome shotgun (WGS) entry which is preliminary data.</text>
</comment>
<evidence type="ECO:0000313" key="2">
    <source>
        <dbReference type="EMBL" id="TKR66745.1"/>
    </source>
</evidence>
<keyword evidence="1" id="KW-1133">Transmembrane helix</keyword>
<dbReference type="Proteomes" id="UP000298663">
    <property type="component" value="Unassembled WGS sequence"/>
</dbReference>
<gene>
    <name evidence="2" type="ORF">L596_022992</name>
</gene>
<name>A0A4V5ZZ88_STECR</name>
<proteinExistence type="predicted"/>
<dbReference type="EMBL" id="AZBU02000008">
    <property type="protein sequence ID" value="TKR66745.1"/>
    <property type="molecule type" value="Genomic_DNA"/>
</dbReference>